<name>A0A9X3PE18_9ACTN</name>
<sequence length="74" mass="7604">MTAIPCTGYALTAESDAVRVWHPAHGRLLGQIDSPPGGARVIAASPDGQHFLTAGNGGAIRIWTIGWGIADPQG</sequence>
<dbReference type="InterPro" id="IPR011047">
    <property type="entry name" value="Quinoprotein_ADH-like_sf"/>
</dbReference>
<dbReference type="Proteomes" id="UP001146067">
    <property type="component" value="Unassembled WGS sequence"/>
</dbReference>
<evidence type="ECO:0000313" key="2">
    <source>
        <dbReference type="Proteomes" id="UP001146067"/>
    </source>
</evidence>
<organism evidence="1 2">
    <name type="scientific">Glycomyces luteolus</name>
    <dbReference type="NCBI Taxonomy" id="2670330"/>
    <lineage>
        <taxon>Bacteria</taxon>
        <taxon>Bacillati</taxon>
        <taxon>Actinomycetota</taxon>
        <taxon>Actinomycetes</taxon>
        <taxon>Glycomycetales</taxon>
        <taxon>Glycomycetaceae</taxon>
        <taxon>Glycomyces</taxon>
    </lineage>
</organism>
<proteinExistence type="predicted"/>
<keyword evidence="2" id="KW-1185">Reference proteome</keyword>
<reference evidence="1" key="1">
    <citation type="submission" date="2022-12" db="EMBL/GenBank/DDBJ databases">
        <title>Gycomyces niveus sp.nov.,a novel actinomycete isolated from soil in Shouguan.</title>
        <authorList>
            <person name="Yang X."/>
        </authorList>
    </citation>
    <scope>NUCLEOTIDE SEQUENCE</scope>
    <source>
        <strain evidence="1">NEAU-A15</strain>
    </source>
</reference>
<dbReference type="InterPro" id="IPR015943">
    <property type="entry name" value="WD40/YVTN_repeat-like_dom_sf"/>
</dbReference>
<dbReference type="RefSeq" id="WP_270113140.1">
    <property type="nucleotide sequence ID" value="NZ_JAPZVP010000036.1"/>
</dbReference>
<gene>
    <name evidence="1" type="ORF">O1R50_25805</name>
</gene>
<accession>A0A9X3PE18</accession>
<dbReference type="AlphaFoldDB" id="A0A9X3PE18"/>
<comment type="caution">
    <text evidence="1">The sequence shown here is derived from an EMBL/GenBank/DDBJ whole genome shotgun (WGS) entry which is preliminary data.</text>
</comment>
<dbReference type="Gene3D" id="2.130.10.10">
    <property type="entry name" value="YVTN repeat-like/Quinoprotein amine dehydrogenase"/>
    <property type="match status" value="1"/>
</dbReference>
<evidence type="ECO:0000313" key="1">
    <source>
        <dbReference type="EMBL" id="MDA1363054.1"/>
    </source>
</evidence>
<dbReference type="EMBL" id="JAPZVP010000036">
    <property type="protein sequence ID" value="MDA1363054.1"/>
    <property type="molecule type" value="Genomic_DNA"/>
</dbReference>
<dbReference type="SUPFAM" id="SSF50998">
    <property type="entry name" value="Quinoprotein alcohol dehydrogenase-like"/>
    <property type="match status" value="1"/>
</dbReference>
<protein>
    <recommendedName>
        <fullName evidence="3">WD40 repeat protein</fullName>
    </recommendedName>
</protein>
<evidence type="ECO:0008006" key="3">
    <source>
        <dbReference type="Google" id="ProtNLM"/>
    </source>
</evidence>